<evidence type="ECO:0000256" key="7">
    <source>
        <dbReference type="ARBA" id="ARBA00023180"/>
    </source>
</evidence>
<gene>
    <name evidence="13" type="ORF">C7M84_008819</name>
</gene>
<dbReference type="AlphaFoldDB" id="A0A3R7M4M2"/>
<dbReference type="PANTHER" id="PTHR11452:SF83">
    <property type="entry name" value="ALPHA-GALACTOSIDASE"/>
    <property type="match status" value="1"/>
</dbReference>
<dbReference type="SUPFAM" id="SSF51445">
    <property type="entry name" value="(Trans)glycosidases"/>
    <property type="match status" value="1"/>
</dbReference>
<evidence type="ECO:0000256" key="10">
    <source>
        <dbReference type="RuleBase" id="RU361168"/>
    </source>
</evidence>
<dbReference type="EMBL" id="QCYY01002113">
    <property type="protein sequence ID" value="ROT72774.1"/>
    <property type="molecule type" value="Genomic_DNA"/>
</dbReference>
<dbReference type="GO" id="GO:0016139">
    <property type="term" value="P:glycoside catabolic process"/>
    <property type="evidence" value="ECO:0007669"/>
    <property type="project" value="TreeGrafter"/>
</dbReference>
<dbReference type="Gene3D" id="2.60.40.1180">
    <property type="entry name" value="Golgi alpha-mannosidase II"/>
    <property type="match status" value="1"/>
</dbReference>
<dbReference type="CDD" id="cd14792">
    <property type="entry name" value="GH27"/>
    <property type="match status" value="1"/>
</dbReference>
<keyword evidence="4 10" id="KW-0378">Hydrolase</keyword>
<proteinExistence type="inferred from homology"/>
<evidence type="ECO:0000256" key="8">
    <source>
        <dbReference type="ARBA" id="ARBA00023228"/>
    </source>
</evidence>
<dbReference type="InterPro" id="IPR000111">
    <property type="entry name" value="Glyco_hydro_27/36_CS"/>
</dbReference>
<comment type="similarity">
    <text evidence="2 10">Belongs to the glycosyl hydrolase 27 family.</text>
</comment>
<comment type="subcellular location">
    <subcellularLocation>
        <location evidence="1">Lysosome</location>
    </subcellularLocation>
</comment>
<keyword evidence="8" id="KW-0458">Lysosome</keyword>
<dbReference type="InterPro" id="IPR017853">
    <property type="entry name" value="GH"/>
</dbReference>
<evidence type="ECO:0000259" key="12">
    <source>
        <dbReference type="Pfam" id="PF17450"/>
    </source>
</evidence>
<dbReference type="STRING" id="6689.A0A3R7M4M2"/>
<comment type="caution">
    <text evidence="13">The sequence shown here is derived from an EMBL/GenBank/DDBJ whole genome shotgun (WGS) entry which is preliminary data.</text>
</comment>
<dbReference type="Gene3D" id="3.20.20.70">
    <property type="entry name" value="Aldolase class I"/>
    <property type="match status" value="1"/>
</dbReference>
<sequence length="513" mass="56343">MSLACNRKPPPPVDPPSARGSEATVSSEVGRDDCGRNQRSEFPSNCARRCLWPGRRRTGPVPADGASRTLSAPAPGTATALLLIYTASGPPRHRRAPRHRQEEPQVRMAGGLVAVLLGALAVSVGVQGLENGLARTPPMGWLAWERFRCNTDCENDPHNCISEQLFMTMADLLVSRGYSSLGYNVVSLDDCWPEHERDEQGRLQADSKRFPSGIPALADYMHQKGLKFGIYEDYGNYTCGGYPGILGHLKTDADTFAEWGVDYVKLDGCYADPKDMDEGYPEFGHLLNVTGRPMVYSCSWPDYQLASGMTPNWTSIIATCNLWRNFDDIQDSWASVASIINYYGDNQDDIAVNAGPGHWNDPDMLIIGNYGLSYEQSKAQMAMWAIFAAPLIMSNDLRSIDAKYEAILQNEDVIAVNQDPLGIQGRRISKANGIEMWTRPISPSRGDEHSYAVAVLSQRTDGTPAAVTLTLKSLGLTSADGYHVTDLFDNYNLGVVRPDDELKLHVTPRASCS</sequence>
<dbReference type="FunFam" id="3.20.20.70:FF:000070">
    <property type="entry name" value="Alpha-galactosidase"/>
    <property type="match status" value="1"/>
</dbReference>
<dbReference type="InterPro" id="IPR002241">
    <property type="entry name" value="Glyco_hydro_27"/>
</dbReference>
<dbReference type="Proteomes" id="UP000283509">
    <property type="component" value="Unassembled WGS sequence"/>
</dbReference>
<feature type="compositionally biased region" description="Basic and acidic residues" evidence="11">
    <location>
        <begin position="29"/>
        <end position="39"/>
    </location>
</feature>
<dbReference type="InterPro" id="IPR013780">
    <property type="entry name" value="Glyco_hydro_b"/>
</dbReference>
<feature type="region of interest" description="Disordered" evidence="11">
    <location>
        <begin position="1"/>
        <end position="41"/>
    </location>
</feature>
<keyword evidence="5" id="KW-0443">Lipid metabolism</keyword>
<dbReference type="GO" id="GO:0004557">
    <property type="term" value="F:alpha-galactosidase activity"/>
    <property type="evidence" value="ECO:0007669"/>
    <property type="project" value="TreeGrafter"/>
</dbReference>
<evidence type="ECO:0000256" key="11">
    <source>
        <dbReference type="SAM" id="MobiDB-lite"/>
    </source>
</evidence>
<accession>A0A3R7M4M2</accession>
<dbReference type="Pfam" id="PF16499">
    <property type="entry name" value="Melibiase_2"/>
    <property type="match status" value="1"/>
</dbReference>
<evidence type="ECO:0000256" key="2">
    <source>
        <dbReference type="ARBA" id="ARBA00009743"/>
    </source>
</evidence>
<dbReference type="InterPro" id="IPR035373">
    <property type="entry name" value="Melibiase/NAGA_C"/>
</dbReference>
<reference evidence="13 14" key="2">
    <citation type="submission" date="2019-01" db="EMBL/GenBank/DDBJ databases">
        <title>The decoding of complex shrimp genome reveals the adaptation for benthos swimmer, frequently molting mechanism and breeding impact on genome.</title>
        <authorList>
            <person name="Sun Y."/>
            <person name="Gao Y."/>
            <person name="Yu Y."/>
        </authorList>
    </citation>
    <scope>NUCLEOTIDE SEQUENCE [LARGE SCALE GENOMIC DNA]</scope>
    <source>
        <tissue evidence="13">Muscle</tissue>
    </source>
</reference>
<dbReference type="InterPro" id="IPR013785">
    <property type="entry name" value="Aldolase_TIM"/>
</dbReference>
<evidence type="ECO:0000256" key="6">
    <source>
        <dbReference type="ARBA" id="ARBA00023157"/>
    </source>
</evidence>
<keyword evidence="9 10" id="KW-0326">Glycosidase</keyword>
<keyword evidence="14" id="KW-1185">Reference proteome</keyword>
<evidence type="ECO:0000313" key="13">
    <source>
        <dbReference type="EMBL" id="ROT72774.1"/>
    </source>
</evidence>
<dbReference type="OrthoDB" id="5795902at2759"/>
<keyword evidence="7" id="KW-0325">Glycoprotein</keyword>
<dbReference type="GO" id="GO:0009311">
    <property type="term" value="P:oligosaccharide metabolic process"/>
    <property type="evidence" value="ECO:0007669"/>
    <property type="project" value="TreeGrafter"/>
</dbReference>
<evidence type="ECO:0000256" key="3">
    <source>
        <dbReference type="ARBA" id="ARBA00011738"/>
    </source>
</evidence>
<evidence type="ECO:0000256" key="9">
    <source>
        <dbReference type="ARBA" id="ARBA00023295"/>
    </source>
</evidence>
<dbReference type="GO" id="GO:0019377">
    <property type="term" value="P:glycolipid catabolic process"/>
    <property type="evidence" value="ECO:0007669"/>
    <property type="project" value="UniProtKB-ARBA"/>
</dbReference>
<evidence type="ECO:0000256" key="1">
    <source>
        <dbReference type="ARBA" id="ARBA00004371"/>
    </source>
</evidence>
<dbReference type="EC" id="3.2.1.-" evidence="10"/>
<evidence type="ECO:0000313" key="14">
    <source>
        <dbReference type="Proteomes" id="UP000283509"/>
    </source>
</evidence>
<dbReference type="PANTHER" id="PTHR11452">
    <property type="entry name" value="ALPHA-GALACTOSIDASE/ALPHA-N-ACETYLGALACTOSAMINIDASE"/>
    <property type="match status" value="1"/>
</dbReference>
<dbReference type="GO" id="GO:0005764">
    <property type="term" value="C:lysosome"/>
    <property type="evidence" value="ECO:0007669"/>
    <property type="project" value="UniProtKB-SubCell"/>
</dbReference>
<dbReference type="PROSITE" id="PS00512">
    <property type="entry name" value="ALPHA_GALACTOSIDASE"/>
    <property type="match status" value="1"/>
</dbReference>
<evidence type="ECO:0000256" key="5">
    <source>
        <dbReference type="ARBA" id="ARBA00023098"/>
    </source>
</evidence>
<protein>
    <recommendedName>
        <fullName evidence="10">Alpha-galactosidase</fullName>
        <ecNumber evidence="10">3.2.1.-</ecNumber>
    </recommendedName>
</protein>
<keyword evidence="6 10" id="KW-1015">Disulfide bond</keyword>
<comment type="subunit">
    <text evidence="3 10">Homodimer.</text>
</comment>
<organism evidence="13 14">
    <name type="scientific">Penaeus vannamei</name>
    <name type="common">Whiteleg shrimp</name>
    <name type="synonym">Litopenaeus vannamei</name>
    <dbReference type="NCBI Taxonomy" id="6689"/>
    <lineage>
        <taxon>Eukaryota</taxon>
        <taxon>Metazoa</taxon>
        <taxon>Ecdysozoa</taxon>
        <taxon>Arthropoda</taxon>
        <taxon>Crustacea</taxon>
        <taxon>Multicrustacea</taxon>
        <taxon>Malacostraca</taxon>
        <taxon>Eumalacostraca</taxon>
        <taxon>Eucarida</taxon>
        <taxon>Decapoda</taxon>
        <taxon>Dendrobranchiata</taxon>
        <taxon>Penaeoidea</taxon>
        <taxon>Penaeidae</taxon>
        <taxon>Penaeus</taxon>
    </lineage>
</organism>
<reference evidence="13 14" key="1">
    <citation type="submission" date="2018-04" db="EMBL/GenBank/DDBJ databases">
        <authorList>
            <person name="Zhang X."/>
            <person name="Yuan J."/>
            <person name="Li F."/>
            <person name="Xiang J."/>
        </authorList>
    </citation>
    <scope>NUCLEOTIDE SEQUENCE [LARGE SCALE GENOMIC DNA]</scope>
    <source>
        <tissue evidence="13">Muscle</tissue>
    </source>
</reference>
<dbReference type="Pfam" id="PF17450">
    <property type="entry name" value="Melibiase_2_C"/>
    <property type="match status" value="1"/>
</dbReference>
<name>A0A3R7M4M2_PENVA</name>
<dbReference type="GO" id="GO:0016020">
    <property type="term" value="C:membrane"/>
    <property type="evidence" value="ECO:0007669"/>
    <property type="project" value="GOC"/>
</dbReference>
<dbReference type="SUPFAM" id="SSF51011">
    <property type="entry name" value="Glycosyl hydrolase domain"/>
    <property type="match status" value="1"/>
</dbReference>
<dbReference type="PRINTS" id="PR00740">
    <property type="entry name" value="GLHYDRLASE27"/>
</dbReference>
<feature type="domain" description="Alpha galactosidase A C-terminal" evidence="12">
    <location>
        <begin position="422"/>
        <end position="508"/>
    </location>
</feature>
<evidence type="ECO:0000256" key="4">
    <source>
        <dbReference type="ARBA" id="ARBA00022801"/>
    </source>
</evidence>